<organism evidence="3">
    <name type="scientific">Arabidopsis lyrata subsp. lyrata</name>
    <name type="common">Lyre-leaved rock-cress</name>
    <dbReference type="NCBI Taxonomy" id="81972"/>
    <lineage>
        <taxon>Eukaryota</taxon>
        <taxon>Viridiplantae</taxon>
        <taxon>Streptophyta</taxon>
        <taxon>Embryophyta</taxon>
        <taxon>Tracheophyta</taxon>
        <taxon>Spermatophyta</taxon>
        <taxon>Magnoliopsida</taxon>
        <taxon>eudicotyledons</taxon>
        <taxon>Gunneridae</taxon>
        <taxon>Pentapetalae</taxon>
        <taxon>rosids</taxon>
        <taxon>malvids</taxon>
        <taxon>Brassicales</taxon>
        <taxon>Brassicaceae</taxon>
        <taxon>Camelineae</taxon>
        <taxon>Arabidopsis</taxon>
    </lineage>
</organism>
<protein>
    <submittedName>
        <fullName evidence="2">Predicted protein</fullName>
    </submittedName>
</protein>
<gene>
    <name evidence="2" type="ORF">ARALYDRAFT_912091</name>
</gene>
<dbReference type="Proteomes" id="UP000008694">
    <property type="component" value="Unassembled WGS sequence"/>
</dbReference>
<keyword evidence="1" id="KW-0812">Transmembrane</keyword>
<feature type="transmembrane region" description="Helical" evidence="1">
    <location>
        <begin position="20"/>
        <end position="39"/>
    </location>
</feature>
<evidence type="ECO:0000313" key="2">
    <source>
        <dbReference type="EMBL" id="EFH51243.1"/>
    </source>
</evidence>
<keyword evidence="1" id="KW-0472">Membrane</keyword>
<dbReference type="Gramene" id="scaffold_604148.1">
    <property type="protein sequence ID" value="scaffold_604148.1"/>
    <property type="gene ID" value="scaffold_604148.1"/>
</dbReference>
<sequence>MFSDAGRAVSHRRRTVVPLTIHLGFLVLPLLSFQFFAFVPGHFMRLLRTAPDANIFALGWLRRARSDSNVSCASLPLIGTECLLSLAQILRCRSFTAGVSLLFSKADMSSMIQQWSSTCLVRLGVSAAFPCYSNLNLTQAFAVGPVSAASSLPKAHLSSMSSSAPTTTLVSASRRQAPVDALGLFSVRVLRLYPCWAWSILTSVWAFFSSSMGSSFWSYYFGYFSWSRYTSILRSYGIGYTSILRSYLKHQDALPPQSQSSSCHGQESFCSGRMLFRDLALCWFQRLCKLVLCHPCFACQLWDCLACLVADSITSSISLSVCCVVQGVFSLISTRIIKVQGLRDNVFCLSARIALIYPPIYYPCVSLCSCSSEFDGFEGSDPFFCNISLSEDD</sequence>
<dbReference type="EMBL" id="GL348718">
    <property type="protein sequence ID" value="EFH51243.1"/>
    <property type="molecule type" value="Genomic_DNA"/>
</dbReference>
<evidence type="ECO:0000313" key="3">
    <source>
        <dbReference type="Proteomes" id="UP000008694"/>
    </source>
</evidence>
<name>D7M4W0_ARALL</name>
<accession>D7M4W0</accession>
<evidence type="ECO:0000256" key="1">
    <source>
        <dbReference type="SAM" id="Phobius"/>
    </source>
</evidence>
<keyword evidence="1" id="KW-1133">Transmembrane helix</keyword>
<dbReference type="HOGENOM" id="CLU_702759_0_0_1"/>
<reference evidence="3" key="1">
    <citation type="journal article" date="2011" name="Nat. Genet.">
        <title>The Arabidopsis lyrata genome sequence and the basis of rapid genome size change.</title>
        <authorList>
            <person name="Hu T.T."/>
            <person name="Pattyn P."/>
            <person name="Bakker E.G."/>
            <person name="Cao J."/>
            <person name="Cheng J.-F."/>
            <person name="Clark R.M."/>
            <person name="Fahlgren N."/>
            <person name="Fawcett J.A."/>
            <person name="Grimwood J."/>
            <person name="Gundlach H."/>
            <person name="Haberer G."/>
            <person name="Hollister J.D."/>
            <person name="Ossowski S."/>
            <person name="Ottilar R.P."/>
            <person name="Salamov A.A."/>
            <person name="Schneeberger K."/>
            <person name="Spannagl M."/>
            <person name="Wang X."/>
            <person name="Yang L."/>
            <person name="Nasrallah M.E."/>
            <person name="Bergelson J."/>
            <person name="Carrington J.C."/>
            <person name="Gaut B.S."/>
            <person name="Schmutz J."/>
            <person name="Mayer K.F.X."/>
            <person name="Van de Peer Y."/>
            <person name="Grigoriev I.V."/>
            <person name="Nordborg M."/>
            <person name="Weigel D."/>
            <person name="Guo Y.-L."/>
        </authorList>
    </citation>
    <scope>NUCLEOTIDE SEQUENCE [LARGE SCALE GENOMIC DNA]</scope>
    <source>
        <strain evidence="3">cv. MN47</strain>
    </source>
</reference>
<proteinExistence type="predicted"/>
<dbReference type="AlphaFoldDB" id="D7M4W0"/>
<keyword evidence="3" id="KW-1185">Reference proteome</keyword>